<dbReference type="GeneID" id="64623808"/>
<evidence type="ECO:0000313" key="3">
    <source>
        <dbReference type="Proteomes" id="UP000807769"/>
    </source>
</evidence>
<proteinExistence type="predicted"/>
<evidence type="ECO:0000313" key="2">
    <source>
        <dbReference type="EMBL" id="KAG1827499.1"/>
    </source>
</evidence>
<dbReference type="RefSeq" id="XP_041200346.1">
    <property type="nucleotide sequence ID" value="XM_041329791.1"/>
</dbReference>
<dbReference type="AlphaFoldDB" id="A0A9P7JK74"/>
<accession>A0A9P7JK74</accession>
<sequence>MYPSICITHLCDLDTLSAHPLDTRPSPYLQVGSNQLVLYDVRKSVKEEIKEITMSGLSAMLNVGMTEIRIISKAFPWSIDIKAPAGYHVTCNSVFRALHDQLQNYITDVEWAIVAVDKTRKKAICEAANLRQKKDKDNKLKRIDWLGDMTVFKGLEEDKEFENEICLRGQMTVTGTWVARFGKKDM</sequence>
<reference evidence="2" key="1">
    <citation type="journal article" date="2020" name="New Phytol.">
        <title>Comparative genomics reveals dynamic genome evolution in host specialist ectomycorrhizal fungi.</title>
        <authorList>
            <person name="Lofgren L.A."/>
            <person name="Nguyen N.H."/>
            <person name="Vilgalys R."/>
            <person name="Ruytinx J."/>
            <person name="Liao H.L."/>
            <person name="Branco S."/>
            <person name="Kuo A."/>
            <person name="LaButti K."/>
            <person name="Lipzen A."/>
            <person name="Andreopoulos W."/>
            <person name="Pangilinan J."/>
            <person name="Riley R."/>
            <person name="Hundley H."/>
            <person name="Na H."/>
            <person name="Barry K."/>
            <person name="Grigoriev I.V."/>
            <person name="Stajich J.E."/>
            <person name="Kennedy P.G."/>
        </authorList>
    </citation>
    <scope>NUCLEOTIDE SEQUENCE</scope>
    <source>
        <strain evidence="2">MN1</strain>
    </source>
</reference>
<dbReference type="InterPro" id="IPR046522">
    <property type="entry name" value="DUF6699"/>
</dbReference>
<gene>
    <name evidence="2" type="ORF">BJ212DRAFT_1256472</name>
</gene>
<feature type="domain" description="DUF6699" evidence="1">
    <location>
        <begin position="64"/>
        <end position="158"/>
    </location>
</feature>
<dbReference type="Proteomes" id="UP000807769">
    <property type="component" value="Unassembled WGS sequence"/>
</dbReference>
<organism evidence="2 3">
    <name type="scientific">Suillus subaureus</name>
    <dbReference type="NCBI Taxonomy" id="48587"/>
    <lineage>
        <taxon>Eukaryota</taxon>
        <taxon>Fungi</taxon>
        <taxon>Dikarya</taxon>
        <taxon>Basidiomycota</taxon>
        <taxon>Agaricomycotina</taxon>
        <taxon>Agaricomycetes</taxon>
        <taxon>Agaricomycetidae</taxon>
        <taxon>Boletales</taxon>
        <taxon>Suillineae</taxon>
        <taxon>Suillaceae</taxon>
        <taxon>Suillus</taxon>
    </lineage>
</organism>
<comment type="caution">
    <text evidence="2">The sequence shown here is derived from an EMBL/GenBank/DDBJ whole genome shotgun (WGS) entry which is preliminary data.</text>
</comment>
<name>A0A9P7JK74_9AGAM</name>
<dbReference type="Pfam" id="PF20415">
    <property type="entry name" value="DUF6699"/>
    <property type="match status" value="1"/>
</dbReference>
<dbReference type="OrthoDB" id="21474at2759"/>
<dbReference type="EMBL" id="JABBWG010000001">
    <property type="protein sequence ID" value="KAG1827499.1"/>
    <property type="molecule type" value="Genomic_DNA"/>
</dbReference>
<evidence type="ECO:0000259" key="1">
    <source>
        <dbReference type="Pfam" id="PF20415"/>
    </source>
</evidence>
<protein>
    <recommendedName>
        <fullName evidence="1">DUF6699 domain-containing protein</fullName>
    </recommendedName>
</protein>
<keyword evidence="3" id="KW-1185">Reference proteome</keyword>